<name>A0A0P1I2R3_9RHOB</name>
<evidence type="ECO:0000256" key="2">
    <source>
        <dbReference type="ARBA" id="ARBA00011901"/>
    </source>
</evidence>
<keyword evidence="4" id="KW-0961">Cell wall biogenesis/degradation</keyword>
<dbReference type="SMART" id="SM00644">
    <property type="entry name" value="Ami_2"/>
    <property type="match status" value="1"/>
</dbReference>
<dbReference type="CDD" id="cd06583">
    <property type="entry name" value="PGRP"/>
    <property type="match status" value="1"/>
</dbReference>
<dbReference type="RefSeq" id="WP_058309897.1">
    <property type="nucleotide sequence ID" value="NZ_CYTW01000001.1"/>
</dbReference>
<dbReference type="GO" id="GO:0009254">
    <property type="term" value="P:peptidoglycan turnover"/>
    <property type="evidence" value="ECO:0007669"/>
    <property type="project" value="TreeGrafter"/>
</dbReference>
<dbReference type="InterPro" id="IPR036505">
    <property type="entry name" value="Amidase/PGRP_sf"/>
</dbReference>
<accession>A0A0P1I2R3</accession>
<dbReference type="GO" id="GO:0009253">
    <property type="term" value="P:peptidoglycan catabolic process"/>
    <property type="evidence" value="ECO:0007669"/>
    <property type="project" value="InterPro"/>
</dbReference>
<evidence type="ECO:0000256" key="3">
    <source>
        <dbReference type="ARBA" id="ARBA00022801"/>
    </source>
</evidence>
<dbReference type="GO" id="GO:0019867">
    <property type="term" value="C:outer membrane"/>
    <property type="evidence" value="ECO:0007669"/>
    <property type="project" value="TreeGrafter"/>
</dbReference>
<dbReference type="PANTHER" id="PTHR30417:SF1">
    <property type="entry name" value="N-ACETYLMURAMOYL-L-ALANINE AMIDASE AMID"/>
    <property type="match status" value="1"/>
</dbReference>
<dbReference type="SUPFAM" id="SSF55846">
    <property type="entry name" value="N-acetylmuramoyl-L-alanine amidase-like"/>
    <property type="match status" value="1"/>
</dbReference>
<protein>
    <recommendedName>
        <fullName evidence="2">N-acetylmuramoyl-L-alanine amidase</fullName>
        <ecNumber evidence="2">3.5.1.28</ecNumber>
    </recommendedName>
</protein>
<dbReference type="Gene3D" id="3.40.80.10">
    <property type="entry name" value="Peptidoglycan recognition protein-like"/>
    <property type="match status" value="1"/>
</dbReference>
<dbReference type="AlphaFoldDB" id="A0A0P1I2R3"/>
<dbReference type="InterPro" id="IPR002502">
    <property type="entry name" value="Amidase_domain"/>
</dbReference>
<evidence type="ECO:0000256" key="1">
    <source>
        <dbReference type="ARBA" id="ARBA00001561"/>
    </source>
</evidence>
<evidence type="ECO:0000313" key="6">
    <source>
        <dbReference type="EMBL" id="CUJ86925.1"/>
    </source>
</evidence>
<evidence type="ECO:0000313" key="7">
    <source>
        <dbReference type="Proteomes" id="UP000051870"/>
    </source>
</evidence>
<reference evidence="7" key="1">
    <citation type="submission" date="2015-09" db="EMBL/GenBank/DDBJ databases">
        <authorList>
            <person name="Rodrigo-Torres Lidia"/>
            <person name="Arahal R.David."/>
        </authorList>
    </citation>
    <scope>NUCLEOTIDE SEQUENCE [LARGE SCALE GENOMIC DNA]</scope>
    <source>
        <strain evidence="7">CECT 7735</strain>
    </source>
</reference>
<proteinExistence type="predicted"/>
<dbReference type="STRING" id="1715693.PH7735_00685"/>
<dbReference type="GeneID" id="83879764"/>
<feature type="domain" description="N-acetylmuramoyl-L-alanine amidase" evidence="5">
    <location>
        <begin position="13"/>
        <end position="146"/>
    </location>
</feature>
<dbReference type="InterPro" id="IPR051206">
    <property type="entry name" value="NAMLAA_amidase_2"/>
</dbReference>
<evidence type="ECO:0000256" key="4">
    <source>
        <dbReference type="ARBA" id="ARBA00023316"/>
    </source>
</evidence>
<dbReference type="GO" id="GO:0008745">
    <property type="term" value="F:N-acetylmuramoyl-L-alanine amidase activity"/>
    <property type="evidence" value="ECO:0007669"/>
    <property type="project" value="UniProtKB-EC"/>
</dbReference>
<gene>
    <name evidence="6" type="primary">amiD</name>
    <name evidence="6" type="ORF">PH7735_00685</name>
</gene>
<sequence>MPDLSAPVIQAPCESFGPRRNNARPDLVVVHYTAMDTAEDALERLCDPEVEVSAHYLIAENGRLWQMVPEEMRAWHAGAGAWGDIADVNSRSIGIELANTGQHPFPELQMRVLESLLRDISARWGILPEGVIGHSDMAPGRKCDPGPRFDWTRLALQGLALRLPEGAAKAPNWDVFRNTVKAFGFPDVPDETLLEAVRLRFRPWGRGALDAEDMRVCDGLARLLP</sequence>
<keyword evidence="3 6" id="KW-0378">Hydrolase</keyword>
<dbReference type="Proteomes" id="UP000051870">
    <property type="component" value="Unassembled WGS sequence"/>
</dbReference>
<dbReference type="EC" id="3.5.1.28" evidence="2"/>
<organism evidence="6 7">
    <name type="scientific">Shimia thalassica</name>
    <dbReference type="NCBI Taxonomy" id="1715693"/>
    <lineage>
        <taxon>Bacteria</taxon>
        <taxon>Pseudomonadati</taxon>
        <taxon>Pseudomonadota</taxon>
        <taxon>Alphaproteobacteria</taxon>
        <taxon>Rhodobacterales</taxon>
        <taxon>Roseobacteraceae</taxon>
    </lineage>
</organism>
<keyword evidence="7" id="KW-1185">Reference proteome</keyword>
<dbReference type="Pfam" id="PF01510">
    <property type="entry name" value="Amidase_2"/>
    <property type="match status" value="1"/>
</dbReference>
<dbReference type="EMBL" id="CYTW01000001">
    <property type="protein sequence ID" value="CUJ86925.1"/>
    <property type="molecule type" value="Genomic_DNA"/>
</dbReference>
<evidence type="ECO:0000259" key="5">
    <source>
        <dbReference type="SMART" id="SM00644"/>
    </source>
</evidence>
<comment type="catalytic activity">
    <reaction evidence="1">
        <text>Hydrolyzes the link between N-acetylmuramoyl residues and L-amino acid residues in certain cell-wall glycopeptides.</text>
        <dbReference type="EC" id="3.5.1.28"/>
    </reaction>
</comment>
<dbReference type="GO" id="GO:0071555">
    <property type="term" value="P:cell wall organization"/>
    <property type="evidence" value="ECO:0007669"/>
    <property type="project" value="UniProtKB-KW"/>
</dbReference>
<dbReference type="PANTHER" id="PTHR30417">
    <property type="entry name" value="N-ACETYLMURAMOYL-L-ALANINE AMIDASE AMID"/>
    <property type="match status" value="1"/>
</dbReference>